<dbReference type="Pfam" id="PF00672">
    <property type="entry name" value="HAMP"/>
    <property type="match status" value="1"/>
</dbReference>
<dbReference type="InterPro" id="IPR051310">
    <property type="entry name" value="MCP_chemotaxis"/>
</dbReference>
<dbReference type="Gene3D" id="1.10.287.950">
    <property type="entry name" value="Methyl-accepting chemotaxis protein"/>
    <property type="match status" value="1"/>
</dbReference>
<name>A0A398CA61_9BURK</name>
<evidence type="ECO:0000259" key="7">
    <source>
        <dbReference type="PROSITE" id="PS50111"/>
    </source>
</evidence>
<dbReference type="GO" id="GO:0005886">
    <property type="term" value="C:plasma membrane"/>
    <property type="evidence" value="ECO:0007669"/>
    <property type="project" value="TreeGrafter"/>
</dbReference>
<dbReference type="GO" id="GO:0007165">
    <property type="term" value="P:signal transduction"/>
    <property type="evidence" value="ECO:0007669"/>
    <property type="project" value="UniProtKB-KW"/>
</dbReference>
<dbReference type="SUPFAM" id="SSF58104">
    <property type="entry name" value="Methyl-accepting chemotaxis protein (MCP) signaling domain"/>
    <property type="match status" value="1"/>
</dbReference>
<evidence type="ECO:0000259" key="8">
    <source>
        <dbReference type="PROSITE" id="PS50885"/>
    </source>
</evidence>
<dbReference type="OrthoDB" id="8790700at2"/>
<feature type="transmembrane region" description="Helical" evidence="6">
    <location>
        <begin position="15"/>
        <end position="37"/>
    </location>
</feature>
<dbReference type="AlphaFoldDB" id="A0A398CA61"/>
<dbReference type="Pfam" id="PF00015">
    <property type="entry name" value="MCPsignal"/>
    <property type="match status" value="1"/>
</dbReference>
<evidence type="ECO:0000256" key="1">
    <source>
        <dbReference type="ARBA" id="ARBA00004370"/>
    </source>
</evidence>
<dbReference type="PANTHER" id="PTHR43531">
    <property type="entry name" value="PROTEIN ICFG"/>
    <property type="match status" value="1"/>
</dbReference>
<comment type="caution">
    <text evidence="9">The sequence shown here is derived from an EMBL/GenBank/DDBJ whole genome shotgun (WGS) entry which is preliminary data.</text>
</comment>
<keyword evidence="6" id="KW-0812">Transmembrane</keyword>
<feature type="region of interest" description="Disordered" evidence="5">
    <location>
        <begin position="524"/>
        <end position="553"/>
    </location>
</feature>
<dbReference type="PROSITE" id="PS50885">
    <property type="entry name" value="HAMP"/>
    <property type="match status" value="1"/>
</dbReference>
<gene>
    <name evidence="9" type="ORF">D3F03_09865</name>
</gene>
<feature type="transmembrane region" description="Helical" evidence="6">
    <location>
        <begin position="193"/>
        <end position="217"/>
    </location>
</feature>
<dbReference type="PROSITE" id="PS50111">
    <property type="entry name" value="CHEMOTAXIS_TRANSDUC_2"/>
    <property type="match status" value="1"/>
</dbReference>
<keyword evidence="6" id="KW-0472">Membrane</keyword>
<proteinExistence type="inferred from homology"/>
<evidence type="ECO:0000256" key="5">
    <source>
        <dbReference type="SAM" id="MobiDB-lite"/>
    </source>
</evidence>
<evidence type="ECO:0000256" key="2">
    <source>
        <dbReference type="ARBA" id="ARBA00022481"/>
    </source>
</evidence>
<organism evidence="9 10">
    <name type="scientific">Simplicispira hankyongi</name>
    <dbReference type="NCBI Taxonomy" id="2315688"/>
    <lineage>
        <taxon>Bacteria</taxon>
        <taxon>Pseudomonadati</taxon>
        <taxon>Pseudomonadota</taxon>
        <taxon>Betaproteobacteria</taxon>
        <taxon>Burkholderiales</taxon>
        <taxon>Comamonadaceae</taxon>
        <taxon>Simplicispira</taxon>
    </lineage>
</organism>
<dbReference type="PANTHER" id="PTHR43531:SF14">
    <property type="entry name" value="METHYL-ACCEPTING CHEMOTAXIS PROTEIN I-RELATED"/>
    <property type="match status" value="1"/>
</dbReference>
<feature type="domain" description="HAMP" evidence="8">
    <location>
        <begin position="218"/>
        <end position="270"/>
    </location>
</feature>
<dbReference type="EMBL" id="QXJC01000003">
    <property type="protein sequence ID" value="RID98521.1"/>
    <property type="molecule type" value="Genomic_DNA"/>
</dbReference>
<keyword evidence="2" id="KW-0488">Methylation</keyword>
<dbReference type="Proteomes" id="UP000266302">
    <property type="component" value="Unassembled WGS sequence"/>
</dbReference>
<feature type="domain" description="Methyl-accepting transducer" evidence="7">
    <location>
        <begin position="275"/>
        <end position="504"/>
    </location>
</feature>
<keyword evidence="10" id="KW-1185">Reference proteome</keyword>
<evidence type="ECO:0000256" key="4">
    <source>
        <dbReference type="PROSITE-ProRule" id="PRU00284"/>
    </source>
</evidence>
<dbReference type="InterPro" id="IPR003660">
    <property type="entry name" value="HAMP_dom"/>
</dbReference>
<accession>A0A398CA61</accession>
<protein>
    <submittedName>
        <fullName evidence="9">HAMP domain-containing protein</fullName>
    </submittedName>
</protein>
<keyword evidence="6" id="KW-1133">Transmembrane helix</keyword>
<dbReference type="InterPro" id="IPR004089">
    <property type="entry name" value="MCPsignal_dom"/>
</dbReference>
<dbReference type="GO" id="GO:0004888">
    <property type="term" value="F:transmembrane signaling receptor activity"/>
    <property type="evidence" value="ECO:0007669"/>
    <property type="project" value="InterPro"/>
</dbReference>
<dbReference type="PRINTS" id="PR00260">
    <property type="entry name" value="CHEMTRNSDUCR"/>
</dbReference>
<comment type="similarity">
    <text evidence="3">Belongs to the methyl-accepting chemotaxis (MCP) protein family.</text>
</comment>
<dbReference type="SMART" id="SM00283">
    <property type="entry name" value="MA"/>
    <property type="match status" value="1"/>
</dbReference>
<evidence type="ECO:0000256" key="6">
    <source>
        <dbReference type="SAM" id="Phobius"/>
    </source>
</evidence>
<dbReference type="InterPro" id="IPR004090">
    <property type="entry name" value="Chemotax_Me-accpt_rcpt"/>
</dbReference>
<reference evidence="9 10" key="1">
    <citation type="submission" date="2018-09" db="EMBL/GenBank/DDBJ databases">
        <title>Draft genome of Simplicispira sp. NY-02.</title>
        <authorList>
            <person name="Im W.T."/>
        </authorList>
    </citation>
    <scope>NUCLEOTIDE SEQUENCE [LARGE SCALE GENOMIC DNA]</scope>
    <source>
        <strain evidence="9 10">NY-02</strain>
    </source>
</reference>
<dbReference type="SMART" id="SM00304">
    <property type="entry name" value="HAMP"/>
    <property type="match status" value="1"/>
</dbReference>
<keyword evidence="4" id="KW-0807">Transducer</keyword>
<sequence>MSTLAGKTLSIRTRLYFATAFSLLLLVAVGALAYVGLERTRDTVAMLFDQHVQTLTDISELRTTLGDVRRVEKDIILNFNNAVEVAAQRELWTKSMNTLRSELGKVREHKAGDADFTGAIDKTLAEIKQYDEGVSPVFTQIEAAQLDGAGGAAYAEKFKGHMEISDQLLSGLATQARTRMDEARAAVDARASLLAIAVAVAVLLALAIVLPLTIFTLRSITASLAQARALAERIAAGDLSDDEAPRSLDELGQLVLTMGRMQESLRTLVRQVQDAAGNISTASAEIATGNLDLSQRTEQTAANLEEVAASMDMLTGTVQHNAESSRSASASAGEAGAVAGRGGEVVGQVVSTMEQISTSSRKIADITGVIDGIAFQTNILALNAAVEAARAGEQGRGFAVVASEVRSLAGRSADAAKEIKSLIGASVERVEDGARLVGQAGQTMTEIVGSVRRVSDVISEISASAAEERDNIEQIGQAVRHLDQMTQQNAALVEQSAAAAQSLREQAAALSRAAAQFKLGQGAPSVPMASAPVQHPAPDGYALPEGGAPLRLG</sequence>
<dbReference type="Pfam" id="PF12729">
    <property type="entry name" value="4HB_MCP_1"/>
    <property type="match status" value="1"/>
</dbReference>
<dbReference type="CDD" id="cd11386">
    <property type="entry name" value="MCP_signal"/>
    <property type="match status" value="1"/>
</dbReference>
<dbReference type="GO" id="GO:0006935">
    <property type="term" value="P:chemotaxis"/>
    <property type="evidence" value="ECO:0007669"/>
    <property type="project" value="InterPro"/>
</dbReference>
<comment type="subcellular location">
    <subcellularLocation>
        <location evidence="1">Membrane</location>
    </subcellularLocation>
</comment>
<dbReference type="CDD" id="cd06225">
    <property type="entry name" value="HAMP"/>
    <property type="match status" value="1"/>
</dbReference>
<evidence type="ECO:0000256" key="3">
    <source>
        <dbReference type="ARBA" id="ARBA00029447"/>
    </source>
</evidence>
<dbReference type="FunFam" id="1.10.287.950:FF:000001">
    <property type="entry name" value="Methyl-accepting chemotaxis sensory transducer"/>
    <property type="match status" value="1"/>
</dbReference>
<evidence type="ECO:0000313" key="10">
    <source>
        <dbReference type="Proteomes" id="UP000266302"/>
    </source>
</evidence>
<dbReference type="InterPro" id="IPR024478">
    <property type="entry name" value="HlyB_4HB_MCP"/>
</dbReference>
<evidence type="ECO:0000313" key="9">
    <source>
        <dbReference type="EMBL" id="RID98521.1"/>
    </source>
</evidence>
<dbReference type="RefSeq" id="WP_119109187.1">
    <property type="nucleotide sequence ID" value="NZ_QXJC01000003.1"/>
</dbReference>